<accession>A0A9N9LCY7</accession>
<dbReference type="Proteomes" id="UP000696280">
    <property type="component" value="Unassembled WGS sequence"/>
</dbReference>
<dbReference type="AlphaFoldDB" id="A0A9N9LCY7"/>
<protein>
    <submittedName>
        <fullName evidence="1">Uncharacterized protein</fullName>
    </submittedName>
</protein>
<keyword evidence="2" id="KW-1185">Reference proteome</keyword>
<gene>
    <name evidence="1" type="ORF">HYFRA_00005291</name>
</gene>
<dbReference type="EMBL" id="CAJVRL010000127">
    <property type="protein sequence ID" value="CAG8962238.1"/>
    <property type="molecule type" value="Genomic_DNA"/>
</dbReference>
<sequence length="143" mass="15765">MGSCSQKRTYFDPTCVAFVVRLFGLTSEGDFWILAVVLFKDSFGDPLDKEEMVGAACLACLSWSGKDGFFDGFIGFCRAGDGNVPILLRLILPERIDFETVQLELFAHKGTLISKDEAPDALSAGFRLMMVARTFGMKMGRCL</sequence>
<evidence type="ECO:0000313" key="2">
    <source>
        <dbReference type="Proteomes" id="UP000696280"/>
    </source>
</evidence>
<evidence type="ECO:0000313" key="1">
    <source>
        <dbReference type="EMBL" id="CAG8962238.1"/>
    </source>
</evidence>
<reference evidence="1" key="1">
    <citation type="submission" date="2021-07" db="EMBL/GenBank/DDBJ databases">
        <authorList>
            <person name="Durling M."/>
        </authorList>
    </citation>
    <scope>NUCLEOTIDE SEQUENCE</scope>
</reference>
<organism evidence="1 2">
    <name type="scientific">Hymenoscyphus fraxineus</name>
    <dbReference type="NCBI Taxonomy" id="746836"/>
    <lineage>
        <taxon>Eukaryota</taxon>
        <taxon>Fungi</taxon>
        <taxon>Dikarya</taxon>
        <taxon>Ascomycota</taxon>
        <taxon>Pezizomycotina</taxon>
        <taxon>Leotiomycetes</taxon>
        <taxon>Helotiales</taxon>
        <taxon>Helotiaceae</taxon>
        <taxon>Hymenoscyphus</taxon>
    </lineage>
</organism>
<name>A0A9N9LCY7_9HELO</name>
<comment type="caution">
    <text evidence="1">The sequence shown here is derived from an EMBL/GenBank/DDBJ whole genome shotgun (WGS) entry which is preliminary data.</text>
</comment>
<proteinExistence type="predicted"/>